<keyword evidence="1" id="KW-0175">Coiled coil</keyword>
<organism evidence="3 4">
    <name type="scientific">Heligmosomoides polygyrus</name>
    <name type="common">Parasitic roundworm</name>
    <dbReference type="NCBI Taxonomy" id="6339"/>
    <lineage>
        <taxon>Eukaryota</taxon>
        <taxon>Metazoa</taxon>
        <taxon>Ecdysozoa</taxon>
        <taxon>Nematoda</taxon>
        <taxon>Chromadorea</taxon>
        <taxon>Rhabditida</taxon>
        <taxon>Rhabditina</taxon>
        <taxon>Rhabditomorpha</taxon>
        <taxon>Strongyloidea</taxon>
        <taxon>Heligmosomidae</taxon>
        <taxon>Heligmosomoides</taxon>
    </lineage>
</organism>
<feature type="coiled-coil region" evidence="1">
    <location>
        <begin position="225"/>
        <end position="280"/>
    </location>
</feature>
<proteinExistence type="predicted"/>
<dbReference type="EMBL" id="UZAH01001895">
    <property type="protein sequence ID" value="VDO20332.1"/>
    <property type="molecule type" value="Genomic_DNA"/>
</dbReference>
<reference evidence="2 3" key="1">
    <citation type="submission" date="2018-11" db="EMBL/GenBank/DDBJ databases">
        <authorList>
            <consortium name="Pathogen Informatics"/>
        </authorList>
    </citation>
    <scope>NUCLEOTIDE SEQUENCE [LARGE SCALE GENOMIC DNA]</scope>
</reference>
<gene>
    <name evidence="2" type="ORF">HPBE_LOCUS1625</name>
</gene>
<dbReference type="Proteomes" id="UP000050761">
    <property type="component" value="Unassembled WGS sequence"/>
</dbReference>
<sequence>MNEQELRIHILEQDSTIRELRSTIKKMEETMSSKMNESILIETSNRINEHESRMFQKDIALYENEVKDLTEKLRTARLDLSAEVNKRITVLVDKDQTITQLRAEVSSAKYERSTLEVKLGKCQEDVEEARSRNRTLSVEISTLKTALTECKEELRRSLEDVKDTKENMTKKEIELRRSLESNFVSQNISTSHNLLTAFQSLSSQITTIQKTHLSVEQVADIQHKIGELSATNKFLEGKVMEYEEREELLTKQLFEAQGNAETAKSELAELQKKLVEIEGSSTLTHKYLLEEANKKKPR</sequence>
<dbReference type="AlphaFoldDB" id="A0A183F632"/>
<reference evidence="4" key="2">
    <citation type="submission" date="2019-09" db="UniProtKB">
        <authorList>
            <consortium name="WormBaseParasite"/>
        </authorList>
    </citation>
    <scope>IDENTIFICATION</scope>
</reference>
<feature type="coiled-coil region" evidence="1">
    <location>
        <begin position="112"/>
        <end position="174"/>
    </location>
</feature>
<keyword evidence="3" id="KW-1185">Reference proteome</keyword>
<feature type="coiled-coil region" evidence="1">
    <location>
        <begin position="10"/>
        <end position="79"/>
    </location>
</feature>
<evidence type="ECO:0000313" key="4">
    <source>
        <dbReference type="WBParaSite" id="HPBE_0000162401-mRNA-1"/>
    </source>
</evidence>
<evidence type="ECO:0000256" key="1">
    <source>
        <dbReference type="SAM" id="Coils"/>
    </source>
</evidence>
<accession>A0A3P7WRW4</accession>
<name>A0A183F632_HELPZ</name>
<protein>
    <submittedName>
        <fullName evidence="4">Coiled-coil domain-containing protein 170</fullName>
    </submittedName>
</protein>
<accession>A0A183F632</accession>
<dbReference type="WBParaSite" id="HPBE_0000162401-mRNA-1">
    <property type="protein sequence ID" value="HPBE_0000162401-mRNA-1"/>
    <property type="gene ID" value="HPBE_0000162401"/>
</dbReference>
<dbReference type="Gene3D" id="1.10.287.1490">
    <property type="match status" value="1"/>
</dbReference>
<evidence type="ECO:0000313" key="2">
    <source>
        <dbReference type="EMBL" id="VDO20332.1"/>
    </source>
</evidence>
<dbReference type="OrthoDB" id="5866870at2759"/>
<evidence type="ECO:0000313" key="3">
    <source>
        <dbReference type="Proteomes" id="UP000050761"/>
    </source>
</evidence>